<gene>
    <name evidence="5" type="ORF">LJD61_10715</name>
</gene>
<evidence type="ECO:0000313" key="5">
    <source>
        <dbReference type="EMBL" id="MCQ1530015.1"/>
    </source>
</evidence>
<dbReference type="SUPFAM" id="SSF56235">
    <property type="entry name" value="N-terminal nucleophile aminohydrolases (Ntn hydrolases)"/>
    <property type="match status" value="1"/>
</dbReference>
<dbReference type="Pfam" id="PF02275">
    <property type="entry name" value="CBAH"/>
    <property type="match status" value="1"/>
</dbReference>
<name>A0ABT1NFJ7_9FIRM</name>
<keyword evidence="3" id="KW-1133">Transmembrane helix</keyword>
<dbReference type="InterPro" id="IPR052193">
    <property type="entry name" value="Peptidase_C59"/>
</dbReference>
<feature type="domain" description="Choloylglycine hydrolase/NAAA C-terminal" evidence="4">
    <location>
        <begin position="79"/>
        <end position="253"/>
    </location>
</feature>
<dbReference type="Gene3D" id="3.60.60.10">
    <property type="entry name" value="Penicillin V Acylase, Chain A"/>
    <property type="match status" value="1"/>
</dbReference>
<dbReference type="InterPro" id="IPR029055">
    <property type="entry name" value="Ntn_hydrolases_N"/>
</dbReference>
<evidence type="ECO:0000259" key="4">
    <source>
        <dbReference type="Pfam" id="PF02275"/>
    </source>
</evidence>
<accession>A0ABT1NFJ7</accession>
<keyword evidence="3" id="KW-0812">Transmembrane</keyword>
<keyword evidence="2 5" id="KW-0378">Hydrolase</keyword>
<dbReference type="PANTHER" id="PTHR35527">
    <property type="entry name" value="CHOLOYLGLYCINE HYDROLASE"/>
    <property type="match status" value="1"/>
</dbReference>
<protein>
    <submittedName>
        <fullName evidence="5">Linear amide C-N hydrolase</fullName>
    </submittedName>
</protein>
<comment type="similarity">
    <text evidence="1">Belongs to the peptidase C59 family.</text>
</comment>
<dbReference type="Proteomes" id="UP001651880">
    <property type="component" value="Unassembled WGS sequence"/>
</dbReference>
<evidence type="ECO:0000313" key="6">
    <source>
        <dbReference type="Proteomes" id="UP001651880"/>
    </source>
</evidence>
<reference evidence="5 6" key="1">
    <citation type="submission" date="2021-10" db="EMBL/GenBank/DDBJ databases">
        <title>Lutispora strain m25 sp. nov., a thermophilic, non-spore-forming bacterium isolated from a lab-scale methanogenic bioreactor digesting anaerobic sludge.</title>
        <authorList>
            <person name="El Houari A."/>
            <person name="Mcdonald J."/>
        </authorList>
    </citation>
    <scope>NUCLEOTIDE SEQUENCE [LARGE SCALE GENOMIC DNA]</scope>
    <source>
        <strain evidence="6">m25</strain>
    </source>
</reference>
<dbReference type="PANTHER" id="PTHR35527:SF2">
    <property type="entry name" value="HYDROLASE"/>
    <property type="match status" value="1"/>
</dbReference>
<dbReference type="CDD" id="cd01935">
    <property type="entry name" value="Ntn_CGH_like"/>
    <property type="match status" value="1"/>
</dbReference>
<evidence type="ECO:0000256" key="3">
    <source>
        <dbReference type="SAM" id="Phobius"/>
    </source>
</evidence>
<dbReference type="EMBL" id="JAJEKE010000008">
    <property type="protein sequence ID" value="MCQ1530015.1"/>
    <property type="molecule type" value="Genomic_DNA"/>
</dbReference>
<organism evidence="5 6">
    <name type="scientific">Lutispora saccharofermentans</name>
    <dbReference type="NCBI Taxonomy" id="3024236"/>
    <lineage>
        <taxon>Bacteria</taxon>
        <taxon>Bacillati</taxon>
        <taxon>Bacillota</taxon>
        <taxon>Clostridia</taxon>
        <taxon>Lutisporales</taxon>
        <taxon>Lutisporaceae</taxon>
        <taxon>Lutispora</taxon>
    </lineage>
</organism>
<comment type="caution">
    <text evidence="5">The sequence shown here is derived from an EMBL/GenBank/DDBJ whole genome shotgun (WGS) entry which is preliminary data.</text>
</comment>
<proteinExistence type="inferred from homology"/>
<dbReference type="InterPro" id="IPR029132">
    <property type="entry name" value="CBAH/NAAA_C"/>
</dbReference>
<evidence type="ECO:0000256" key="1">
    <source>
        <dbReference type="ARBA" id="ARBA00006625"/>
    </source>
</evidence>
<dbReference type="RefSeq" id="WP_255227532.1">
    <property type="nucleotide sequence ID" value="NZ_JAJEKE010000008.1"/>
</dbReference>
<feature type="transmembrane region" description="Helical" evidence="3">
    <location>
        <begin position="6"/>
        <end position="24"/>
    </location>
</feature>
<sequence>MSRKYVKWMVCLAIIICSMGVFYLKTEKAGENALASFKKIGDGPLYTMMYYGDYGFGDYLKVGKKISAYDDSLSKDVACSCFAALSKEGDMIFGRNFDWYDNPKLILFTRPIDGYASVSMVDMKYLNFNSEEEVANASKEELGRLLDAPYLPFDGMNEYGLAIGEMTAMGTEASIDPGKVTLGDLTVMRLTLDHAKTVEEAVSYIEKYNVYFPPAPPLHFLVADAKGNSAIIEFVKGEMKVLKNDKQWQVATNFIVYGSNEKTKNGCRRYAAAERVLSENKGKLTEMEAMKLLEEISQPTTQWSITYNMSKGSIQLVIKKNFDDIMSFNLPLKS</sequence>
<dbReference type="GO" id="GO:0016787">
    <property type="term" value="F:hydrolase activity"/>
    <property type="evidence" value="ECO:0007669"/>
    <property type="project" value="UniProtKB-KW"/>
</dbReference>
<keyword evidence="3" id="KW-0472">Membrane</keyword>
<evidence type="ECO:0000256" key="2">
    <source>
        <dbReference type="ARBA" id="ARBA00022801"/>
    </source>
</evidence>
<keyword evidence="6" id="KW-1185">Reference proteome</keyword>